<gene>
    <name evidence="2" type="ORF">ENU28_00650</name>
</gene>
<sequence length="61" mass="7045">MAFVLGILSVVIALLSIFLAIYLSKRTDKLIHTEDMRAKLIIEEGNRRLEEIMKKNARDDE</sequence>
<protein>
    <submittedName>
        <fullName evidence="2">Uncharacterized protein</fullName>
    </submittedName>
</protein>
<reference evidence="2" key="1">
    <citation type="journal article" date="2020" name="mSystems">
        <title>Genome- and Community-Level Interaction Insights into Carbon Utilization and Element Cycling Functions of Hydrothermarchaeota in Hydrothermal Sediment.</title>
        <authorList>
            <person name="Zhou Z."/>
            <person name="Liu Y."/>
            <person name="Xu W."/>
            <person name="Pan J."/>
            <person name="Luo Z.H."/>
            <person name="Li M."/>
        </authorList>
    </citation>
    <scope>NUCLEOTIDE SEQUENCE [LARGE SCALE GENOMIC DNA]</scope>
    <source>
        <strain evidence="2">SpSt-655</strain>
    </source>
</reference>
<organism evidence="2">
    <name type="scientific">candidate division WOR-3 bacterium</name>
    <dbReference type="NCBI Taxonomy" id="2052148"/>
    <lineage>
        <taxon>Bacteria</taxon>
        <taxon>Bacteria division WOR-3</taxon>
    </lineage>
</organism>
<evidence type="ECO:0000313" key="2">
    <source>
        <dbReference type="EMBL" id="HGQ54956.1"/>
    </source>
</evidence>
<dbReference type="EMBL" id="DTBX01000023">
    <property type="protein sequence ID" value="HGQ54956.1"/>
    <property type="molecule type" value="Genomic_DNA"/>
</dbReference>
<dbReference type="AlphaFoldDB" id="A0A7V4CH67"/>
<keyword evidence="1" id="KW-0812">Transmembrane</keyword>
<comment type="caution">
    <text evidence="2">The sequence shown here is derived from an EMBL/GenBank/DDBJ whole genome shotgun (WGS) entry which is preliminary data.</text>
</comment>
<keyword evidence="1" id="KW-1133">Transmembrane helix</keyword>
<proteinExistence type="predicted"/>
<keyword evidence="1" id="KW-0472">Membrane</keyword>
<evidence type="ECO:0000256" key="1">
    <source>
        <dbReference type="SAM" id="Phobius"/>
    </source>
</evidence>
<accession>A0A7V4CH67</accession>
<feature type="transmembrane region" description="Helical" evidence="1">
    <location>
        <begin position="6"/>
        <end position="23"/>
    </location>
</feature>
<name>A0A7V4CH67_UNCW3</name>